<evidence type="ECO:0000313" key="3">
    <source>
        <dbReference type="Proteomes" id="UP000026962"/>
    </source>
</evidence>
<dbReference type="HOGENOM" id="CLU_2501821_0_0_1"/>
<protein>
    <submittedName>
        <fullName evidence="2">Uncharacterized protein</fullName>
    </submittedName>
</protein>
<feature type="transmembrane region" description="Helical" evidence="1">
    <location>
        <begin position="45"/>
        <end position="65"/>
    </location>
</feature>
<accession>A0A0E0JI91</accession>
<keyword evidence="3" id="KW-1185">Reference proteome</keyword>
<proteinExistence type="predicted"/>
<keyword evidence="1" id="KW-1133">Transmembrane helix</keyword>
<organism evidence="2">
    <name type="scientific">Oryza punctata</name>
    <name type="common">Red rice</name>
    <dbReference type="NCBI Taxonomy" id="4537"/>
    <lineage>
        <taxon>Eukaryota</taxon>
        <taxon>Viridiplantae</taxon>
        <taxon>Streptophyta</taxon>
        <taxon>Embryophyta</taxon>
        <taxon>Tracheophyta</taxon>
        <taxon>Spermatophyta</taxon>
        <taxon>Magnoliopsida</taxon>
        <taxon>Liliopsida</taxon>
        <taxon>Poales</taxon>
        <taxon>Poaceae</taxon>
        <taxon>BOP clade</taxon>
        <taxon>Oryzoideae</taxon>
        <taxon>Oryzeae</taxon>
        <taxon>Oryzinae</taxon>
        <taxon>Oryza</taxon>
    </lineage>
</organism>
<keyword evidence="1" id="KW-0812">Transmembrane</keyword>
<evidence type="ECO:0000256" key="1">
    <source>
        <dbReference type="SAM" id="Phobius"/>
    </source>
</evidence>
<name>A0A0E0JI91_ORYPU</name>
<reference evidence="2" key="1">
    <citation type="submission" date="2015-04" db="UniProtKB">
        <authorList>
            <consortium name="EnsemblPlants"/>
        </authorList>
    </citation>
    <scope>IDENTIFICATION</scope>
</reference>
<reference evidence="2" key="2">
    <citation type="submission" date="2018-05" db="EMBL/GenBank/DDBJ databases">
        <title>OpunRS2 (Oryza punctata Reference Sequence Version 2).</title>
        <authorList>
            <person name="Zhang J."/>
            <person name="Kudrna D."/>
            <person name="Lee S."/>
            <person name="Talag J."/>
            <person name="Welchert J."/>
            <person name="Wing R.A."/>
        </authorList>
    </citation>
    <scope>NUCLEOTIDE SEQUENCE [LARGE SCALE GENOMIC DNA]</scope>
</reference>
<dbReference type="EnsemblPlants" id="OPUNC01G14550.1">
    <property type="protein sequence ID" value="OPUNC01G14550.1"/>
    <property type="gene ID" value="OPUNC01G14550"/>
</dbReference>
<dbReference type="Proteomes" id="UP000026962">
    <property type="component" value="Chromosome 1"/>
</dbReference>
<keyword evidence="1" id="KW-0472">Membrane</keyword>
<evidence type="ECO:0000313" key="2">
    <source>
        <dbReference type="EnsemblPlants" id="OPUNC01G14550.1"/>
    </source>
</evidence>
<dbReference type="Gramene" id="OPUNC01G14550.1">
    <property type="protein sequence ID" value="OPUNC01G14550.1"/>
    <property type="gene ID" value="OPUNC01G14550"/>
</dbReference>
<dbReference type="AlphaFoldDB" id="A0A0E0JI91"/>
<sequence length="86" mass="9667">MWVSAWDKPLECCFYSSMSQEVSIPFMPNEEEIHARRRCPATKKIVVISLVTLPLGLFTVGRIQAVEVGNALSTDPMLHSVFPTKM</sequence>